<dbReference type="EMBL" id="AFGF01000234">
    <property type="protein sequence ID" value="EGO62311.1"/>
    <property type="molecule type" value="Genomic_DNA"/>
</dbReference>
<evidence type="ECO:0000313" key="1">
    <source>
        <dbReference type="EMBL" id="EGO62311.1"/>
    </source>
</evidence>
<organism evidence="1 2">
    <name type="scientific">Acetonema longum DSM 6540</name>
    <dbReference type="NCBI Taxonomy" id="1009370"/>
    <lineage>
        <taxon>Bacteria</taxon>
        <taxon>Bacillati</taxon>
        <taxon>Bacillota</taxon>
        <taxon>Negativicutes</taxon>
        <taxon>Acetonemataceae</taxon>
        <taxon>Acetonema</taxon>
    </lineage>
</organism>
<dbReference type="Proteomes" id="UP000003240">
    <property type="component" value="Unassembled WGS sequence"/>
</dbReference>
<dbReference type="InterPro" id="IPR021373">
    <property type="entry name" value="DUF2993"/>
</dbReference>
<dbReference type="eggNOG" id="ENOG5030ME6">
    <property type="taxonomic scope" value="Bacteria"/>
</dbReference>
<reference evidence="1 2" key="1">
    <citation type="journal article" date="2011" name="EMBO J.">
        <title>Structural diversity of bacterial flagellar motors.</title>
        <authorList>
            <person name="Chen S."/>
            <person name="Beeby M."/>
            <person name="Murphy G.E."/>
            <person name="Leadbetter J.R."/>
            <person name="Hendrixson D.R."/>
            <person name="Briegel A."/>
            <person name="Li Z."/>
            <person name="Shi J."/>
            <person name="Tocheva E.I."/>
            <person name="Muller A."/>
            <person name="Dobro M.J."/>
            <person name="Jensen G.J."/>
        </authorList>
    </citation>
    <scope>NUCLEOTIDE SEQUENCE [LARGE SCALE GENOMIC DNA]</scope>
    <source>
        <strain evidence="1 2">DSM 6540</strain>
    </source>
</reference>
<keyword evidence="2" id="KW-1185">Reference proteome</keyword>
<evidence type="ECO:0000313" key="2">
    <source>
        <dbReference type="Proteomes" id="UP000003240"/>
    </source>
</evidence>
<gene>
    <name evidence="1" type="ORF">ALO_19092</name>
</gene>
<protein>
    <recommendedName>
        <fullName evidence="3">DUF2993 domain-containing protein</fullName>
    </recommendedName>
</protein>
<evidence type="ECO:0008006" key="3">
    <source>
        <dbReference type="Google" id="ProtNLM"/>
    </source>
</evidence>
<accession>F7NNX7</accession>
<comment type="caution">
    <text evidence="1">The sequence shown here is derived from an EMBL/GenBank/DDBJ whole genome shotgun (WGS) entry which is preliminary data.</text>
</comment>
<name>F7NNX7_9FIRM</name>
<dbReference type="STRING" id="1009370.ALO_19092"/>
<dbReference type="AlphaFoldDB" id="F7NNX7"/>
<sequence>MGKRLLAGLLLIALFLGTMTLWLPAVVSQTVAQGMKGILHSEQAAAQVTKEPAFLMLKGQFDSVQIQARDARMDKVAFSEIQARLEGLQLDVGDLLKRRAVVIRSLSKASITAALSEAELARHLNQAVKGVRGATVKVSKGKVEVAGSFSLGSLARMTVALEGKVVADRDTIKFVTEKFLLNNASLGNIGGSVLTEIPIMNSKAFPFGVTVREVVMEEGRVLVYADNEAK</sequence>
<proteinExistence type="predicted"/>
<dbReference type="RefSeq" id="WP_004098979.1">
    <property type="nucleotide sequence ID" value="NZ_AFGF01000234.1"/>
</dbReference>
<dbReference type="Pfam" id="PF11209">
    <property type="entry name" value="LmeA"/>
    <property type="match status" value="1"/>
</dbReference>